<sequence length="322" mass="32960">MCGDLDNYDGLIVGTAGDDVLEGGNGRQVLVGLGGDDVLSGGNHNDCVVGGPGDDVLAGGNGLDLLFGQDGSDHLDGGTGKDLLDAGGDPGDTCLSEGAPDVLVGCDDDAGTSAGPRTAELGSPQPPTARLRVPEDSCGCGKRPVAARGGAAPVTAPDAVTVYAGGYAPAEVLANDTDPEGDRLSVCGVGPRYQGHIDLDTENPKRIGVLPGGRTEPGTYVYTYLACDGASQTPGTLTVTVPAPPRVTVRAVPGRPGKVRARTDADFRIRLTYGSPGEDQDGLVFIPKHGSVTFGTRYDRLNWTARLTDGTLLFRGVVKDIY</sequence>
<dbReference type="Pfam" id="PF00353">
    <property type="entry name" value="HemolysinCabind"/>
    <property type="match status" value="2"/>
</dbReference>
<protein>
    <submittedName>
        <fullName evidence="2">Calcium-binding protein</fullName>
    </submittedName>
</protein>
<evidence type="ECO:0000313" key="3">
    <source>
        <dbReference type="Proteomes" id="UP000502996"/>
    </source>
</evidence>
<evidence type="ECO:0000313" key="2">
    <source>
        <dbReference type="EMBL" id="QIG45704.1"/>
    </source>
</evidence>
<feature type="region of interest" description="Disordered" evidence="1">
    <location>
        <begin position="108"/>
        <end position="136"/>
    </location>
</feature>
<dbReference type="InterPro" id="IPR001343">
    <property type="entry name" value="Hemolysn_Ca-bd"/>
</dbReference>
<dbReference type="AlphaFoldDB" id="A0A6G6WKE1"/>
<dbReference type="Proteomes" id="UP000502996">
    <property type="component" value="Chromosome"/>
</dbReference>
<evidence type="ECO:0000256" key="1">
    <source>
        <dbReference type="SAM" id="MobiDB-lite"/>
    </source>
</evidence>
<dbReference type="SUPFAM" id="SSF51120">
    <property type="entry name" value="beta-Roll"/>
    <property type="match status" value="1"/>
</dbReference>
<organism evidence="2 3">
    <name type="scientific">Nocardioides anomalus</name>
    <dbReference type="NCBI Taxonomy" id="2712223"/>
    <lineage>
        <taxon>Bacteria</taxon>
        <taxon>Bacillati</taxon>
        <taxon>Actinomycetota</taxon>
        <taxon>Actinomycetes</taxon>
        <taxon>Propionibacteriales</taxon>
        <taxon>Nocardioidaceae</taxon>
        <taxon>Nocardioides</taxon>
    </lineage>
</organism>
<keyword evidence="3" id="KW-1185">Reference proteome</keyword>
<dbReference type="Pfam" id="PF17963">
    <property type="entry name" value="Big_9"/>
    <property type="match status" value="1"/>
</dbReference>
<gene>
    <name evidence="2" type="ORF">G5V58_02455</name>
</gene>
<proteinExistence type="predicted"/>
<name>A0A6G6WKE1_9ACTN</name>
<reference evidence="2 3" key="1">
    <citation type="submission" date="2020-02" db="EMBL/GenBank/DDBJ databases">
        <title>Full genome sequence of Nocardioides sp. R-3366.</title>
        <authorList>
            <person name="Im W.-T."/>
        </authorList>
    </citation>
    <scope>NUCLEOTIDE SEQUENCE [LARGE SCALE GENOMIC DNA]</scope>
    <source>
        <strain evidence="2 3">R-3366</strain>
    </source>
</reference>
<dbReference type="PROSITE" id="PS00330">
    <property type="entry name" value="HEMOLYSIN_CALCIUM"/>
    <property type="match status" value="1"/>
</dbReference>
<dbReference type="GO" id="GO:0005509">
    <property type="term" value="F:calcium ion binding"/>
    <property type="evidence" value="ECO:0007669"/>
    <property type="project" value="InterPro"/>
</dbReference>
<dbReference type="Gene3D" id="2.150.10.10">
    <property type="entry name" value="Serralysin-like metalloprotease, C-terminal"/>
    <property type="match status" value="1"/>
</dbReference>
<dbReference type="EMBL" id="CP049257">
    <property type="protein sequence ID" value="QIG45704.1"/>
    <property type="molecule type" value="Genomic_DNA"/>
</dbReference>
<dbReference type="KEGG" id="nano:G5V58_02455"/>
<accession>A0A6G6WKE1</accession>
<dbReference type="PRINTS" id="PR00313">
    <property type="entry name" value="CABNDNGRPT"/>
</dbReference>
<dbReference type="InterPro" id="IPR011049">
    <property type="entry name" value="Serralysin-like_metalloprot_C"/>
</dbReference>
<dbReference type="InterPro" id="IPR018511">
    <property type="entry name" value="Hemolysin-typ_Ca-bd_CS"/>
</dbReference>